<feature type="non-terminal residue" evidence="3">
    <location>
        <position position="1"/>
    </location>
</feature>
<proteinExistence type="predicted"/>
<name>A0A6A8LSM5_9LACO</name>
<feature type="transmembrane region" description="Helical" evidence="1">
    <location>
        <begin position="34"/>
        <end position="52"/>
    </location>
</feature>
<evidence type="ECO:0000259" key="2">
    <source>
        <dbReference type="Pfam" id="PF13906"/>
    </source>
</evidence>
<protein>
    <submittedName>
        <fullName evidence="3">Amino acid permease</fullName>
    </submittedName>
</protein>
<organism evidence="3 4">
    <name type="scientific">Ligilactobacillus salivarius</name>
    <dbReference type="NCBI Taxonomy" id="1624"/>
    <lineage>
        <taxon>Bacteria</taxon>
        <taxon>Bacillati</taxon>
        <taxon>Bacillota</taxon>
        <taxon>Bacilli</taxon>
        <taxon>Lactobacillales</taxon>
        <taxon>Lactobacillaceae</taxon>
        <taxon>Ligilactobacillus</taxon>
    </lineage>
</organism>
<evidence type="ECO:0000313" key="3">
    <source>
        <dbReference type="EMBL" id="MSE06223.1"/>
    </source>
</evidence>
<sequence>PEAKFKMPGYPLLPAISALVSIIIFWNLNIDAKLLMLVWFIIGIIIYFVYGMHHSNLNKK</sequence>
<comment type="caution">
    <text evidence="3">The sequence shown here is derived from an EMBL/GenBank/DDBJ whole genome shotgun (WGS) entry which is preliminary data.</text>
</comment>
<dbReference type="Gene3D" id="1.20.1740.10">
    <property type="entry name" value="Amino acid/polyamine transporter I"/>
    <property type="match status" value="1"/>
</dbReference>
<keyword evidence="1" id="KW-0812">Transmembrane</keyword>
<reference evidence="3 4" key="1">
    <citation type="submission" date="2019-11" db="EMBL/GenBank/DDBJ databases">
        <title>Draft Genome Sequence of Plant Growth-Promoting Rhizosphere-Associated Bacteria.</title>
        <authorList>
            <person name="Vasilyev I.Y."/>
            <person name="Radchenko V."/>
            <person name="Ilnitskaya E.V."/>
        </authorList>
    </citation>
    <scope>NUCLEOTIDE SEQUENCE [LARGE SCALE GENOMIC DNA]</scope>
    <source>
        <strain evidence="3 4">VRA_1sq_f</strain>
    </source>
</reference>
<feature type="transmembrane region" description="Helical" evidence="1">
    <location>
        <begin position="12"/>
        <end position="28"/>
    </location>
</feature>
<keyword evidence="1" id="KW-1133">Transmembrane helix</keyword>
<dbReference type="EMBL" id="WKKZ01000707">
    <property type="protein sequence ID" value="MSE06223.1"/>
    <property type="molecule type" value="Genomic_DNA"/>
</dbReference>
<gene>
    <name evidence="3" type="ORF">GKC34_10665</name>
</gene>
<accession>A0A6A8LSM5</accession>
<dbReference type="InterPro" id="IPR029485">
    <property type="entry name" value="CAT_C"/>
</dbReference>
<evidence type="ECO:0000256" key="1">
    <source>
        <dbReference type="SAM" id="Phobius"/>
    </source>
</evidence>
<keyword evidence="1" id="KW-0472">Membrane</keyword>
<dbReference type="Pfam" id="PF13906">
    <property type="entry name" value="AA_permease_C"/>
    <property type="match status" value="1"/>
</dbReference>
<dbReference type="AlphaFoldDB" id="A0A6A8LSM5"/>
<dbReference type="Proteomes" id="UP000437575">
    <property type="component" value="Unassembled WGS sequence"/>
</dbReference>
<evidence type="ECO:0000313" key="4">
    <source>
        <dbReference type="Proteomes" id="UP000437575"/>
    </source>
</evidence>
<feature type="domain" description="Cationic amino acid transporter C-terminal" evidence="2">
    <location>
        <begin position="5"/>
        <end position="55"/>
    </location>
</feature>